<accession>A0AAD5XMA7</accession>
<proteinExistence type="predicted"/>
<dbReference type="SUPFAM" id="SSF56219">
    <property type="entry name" value="DNase I-like"/>
    <property type="match status" value="1"/>
</dbReference>
<evidence type="ECO:0000313" key="1">
    <source>
        <dbReference type="EMBL" id="KAJ3169727.1"/>
    </source>
</evidence>
<evidence type="ECO:0000313" key="2">
    <source>
        <dbReference type="Proteomes" id="UP001212152"/>
    </source>
</evidence>
<keyword evidence="2" id="KW-1185">Reference proteome</keyword>
<name>A0AAD5XMA7_9FUNG</name>
<organism evidence="1 2">
    <name type="scientific">Geranomyces variabilis</name>
    <dbReference type="NCBI Taxonomy" id="109894"/>
    <lineage>
        <taxon>Eukaryota</taxon>
        <taxon>Fungi</taxon>
        <taxon>Fungi incertae sedis</taxon>
        <taxon>Chytridiomycota</taxon>
        <taxon>Chytridiomycota incertae sedis</taxon>
        <taxon>Chytridiomycetes</taxon>
        <taxon>Spizellomycetales</taxon>
        <taxon>Powellomycetaceae</taxon>
        <taxon>Geranomyces</taxon>
    </lineage>
</organism>
<dbReference type="InterPro" id="IPR036691">
    <property type="entry name" value="Endo/exonu/phosph_ase_sf"/>
</dbReference>
<reference evidence="1" key="1">
    <citation type="submission" date="2020-05" db="EMBL/GenBank/DDBJ databases">
        <title>Phylogenomic resolution of chytrid fungi.</title>
        <authorList>
            <person name="Stajich J.E."/>
            <person name="Amses K."/>
            <person name="Simmons R."/>
            <person name="Seto K."/>
            <person name="Myers J."/>
            <person name="Bonds A."/>
            <person name="Quandt C.A."/>
            <person name="Barry K."/>
            <person name="Liu P."/>
            <person name="Grigoriev I."/>
            <person name="Longcore J.E."/>
            <person name="James T.Y."/>
        </authorList>
    </citation>
    <scope>NUCLEOTIDE SEQUENCE</scope>
    <source>
        <strain evidence="1">JEL0379</strain>
    </source>
</reference>
<dbReference type="AlphaFoldDB" id="A0AAD5XMA7"/>
<gene>
    <name evidence="1" type="ORF">HDU87_000561</name>
</gene>
<dbReference type="Proteomes" id="UP001212152">
    <property type="component" value="Unassembled WGS sequence"/>
</dbReference>
<dbReference type="EMBL" id="JADGJQ010000104">
    <property type="protein sequence ID" value="KAJ3169727.1"/>
    <property type="molecule type" value="Genomic_DNA"/>
</dbReference>
<comment type="caution">
    <text evidence="1">The sequence shown here is derived from an EMBL/GenBank/DDBJ whole genome shotgun (WGS) entry which is preliminary data.</text>
</comment>
<protein>
    <submittedName>
        <fullName evidence="1">Uncharacterized protein</fullName>
    </submittedName>
</protein>
<sequence length="1220" mass="131233">MVLHHHNHRAALRWLLLLGGSRLLAVDAWLNRLHLGRDKSISDLFSYNYTIPCSASAGTTNISCALSIVGSPGSYIQPGTWVQDASVGSAVVCQIVSATESPLLPAAVTVSSGSQTLVSAHPVWFGNPTRASKNCSYTLVQQLSGTDDMSDFTLIKPSADKSDFCDATQTPRNTYADTVAWPAIQRYFSSSDTSVSSKTSKRFADCYKTCGQSSSVTKFRNKRCKYFALHFPVPFSTKPDTGNLYSGSVNPTQSGSTWSLQQACYAPGNTTQDCLNRQPSYLQLSKHFIQNVTSLNMTYDFFDDVHNPTSLFTEFAGMYAMSLQGQVNVWVDANVTEIGQGTAFGKSVEGVLVYNTGVTSVTFHLQVSPLASSSNNTQCSDFFTMMEKYVTLAAGKACGPGRQILPPLQCVLVQSNPGSSPLLPDREKISIVAGSVVMTVMEATSVNTMTSKGNVQMGLFQRLTGQDFSKLPVDPNIPILVPNLTISGGAFVLKVPLGTRPFSGPSRLGLTFRITRTLRSVGSKESVEQGMVTVQLPFYCGQFDTEGAPTLVARQYLNQFSTLENIFAVIRTRAWGQFANQQSMVPLYDVVSYNCEGAPLSNPGKIEHQLFLTAKSVVAVFQESGVGPANAVATARMASFANPNALASWAVAGEHLAVVRADLGLAVTAIPLHFTFLGVATQPVLPGAFRVVYTHPTGQMFLICIVSVHWKATATPAQLASDLLGLMATIEYINNAHGCSQWTVVLGDFNQEFAPQSLQSFAAMAQALRGFLDYDIKQAPTPSLWASSKFYDHFWSRITNHFPTLYFVCLFGPDTCFDVGAVFLSWNLDHFGVGQNPDPVQTYMAQYSGAMVASMQELGTQWGPNNPQTQNLIWRVPTHGANTYFGKQLFSRSIAYATNDPDDDTSVMSFDPVDCGVVRYGRAFTDPTTTRKSLLHCLFQVTDTRKAGPTTIGFSMVVSIHDYASAPSAPLSSGNAPSPDNIGALLEQFCNLHLATVDAKTRGDWACDFSGSRTNNFAAPTTRVPLVILGDWNSQYLNGAGLTTPARKQELAANIATSLNLKCPSVGVFIPGDIGAAPAGNTGCGAGSAGRVPFATTRAGGLYDLLFYCGTNWEIPANCNTPRTGAELTAETCAIPVQQPTAQVPFPPAIQVARISRPDYVVRDSKIDEYLEGLGTANEAICNAPTDSVDCAGSDVPCRLIALSKHLPVQARLSSASGLP</sequence>